<evidence type="ECO:0000313" key="3">
    <source>
        <dbReference type="Proteomes" id="UP001279734"/>
    </source>
</evidence>
<evidence type="ECO:0000256" key="1">
    <source>
        <dbReference type="SAM" id="Phobius"/>
    </source>
</evidence>
<comment type="caution">
    <text evidence="2">The sequence shown here is derived from an EMBL/GenBank/DDBJ whole genome shotgun (WGS) entry which is preliminary data.</text>
</comment>
<keyword evidence="1" id="KW-0472">Membrane</keyword>
<organism evidence="2 3">
    <name type="scientific">Nepenthes gracilis</name>
    <name type="common">Slender pitcher plant</name>
    <dbReference type="NCBI Taxonomy" id="150966"/>
    <lineage>
        <taxon>Eukaryota</taxon>
        <taxon>Viridiplantae</taxon>
        <taxon>Streptophyta</taxon>
        <taxon>Embryophyta</taxon>
        <taxon>Tracheophyta</taxon>
        <taxon>Spermatophyta</taxon>
        <taxon>Magnoliopsida</taxon>
        <taxon>eudicotyledons</taxon>
        <taxon>Gunneridae</taxon>
        <taxon>Pentapetalae</taxon>
        <taxon>Caryophyllales</taxon>
        <taxon>Nepenthaceae</taxon>
        <taxon>Nepenthes</taxon>
    </lineage>
</organism>
<reference evidence="2" key="1">
    <citation type="submission" date="2023-05" db="EMBL/GenBank/DDBJ databases">
        <title>Nepenthes gracilis genome sequencing.</title>
        <authorList>
            <person name="Fukushima K."/>
        </authorList>
    </citation>
    <scope>NUCLEOTIDE SEQUENCE</scope>
    <source>
        <strain evidence="2">SING2019-196</strain>
    </source>
</reference>
<evidence type="ECO:0000313" key="2">
    <source>
        <dbReference type="EMBL" id="GMH11994.1"/>
    </source>
</evidence>
<keyword evidence="3" id="KW-1185">Reference proteome</keyword>
<protein>
    <submittedName>
        <fullName evidence="2">Uncharacterized protein</fullName>
    </submittedName>
</protein>
<dbReference type="EMBL" id="BSYO01000011">
    <property type="protein sequence ID" value="GMH11994.1"/>
    <property type="molecule type" value="Genomic_DNA"/>
</dbReference>
<feature type="transmembrane region" description="Helical" evidence="1">
    <location>
        <begin position="12"/>
        <end position="32"/>
    </location>
</feature>
<keyword evidence="1" id="KW-0812">Transmembrane</keyword>
<keyword evidence="1" id="KW-1133">Transmembrane helix</keyword>
<dbReference type="Proteomes" id="UP001279734">
    <property type="component" value="Unassembled WGS sequence"/>
</dbReference>
<name>A0AAD3SJL8_NEPGR</name>
<gene>
    <name evidence="2" type="ORF">Nepgr_013835</name>
</gene>
<proteinExistence type="predicted"/>
<dbReference type="AlphaFoldDB" id="A0AAD3SJL8"/>
<accession>A0AAD3SJL8</accession>
<sequence>MKPAKATHHHSLFSALLFITPCLVVSIMVFALNHGNSPFLSFSAQRTGKDDPLGSHYSNSSSEMSAHLVELAQASTASSLSNRSFQDLVAANQTLPNPHLSVSAFSFFHLSSSSSSEWI</sequence>